<dbReference type="Proteomes" id="UP000265520">
    <property type="component" value="Unassembled WGS sequence"/>
</dbReference>
<evidence type="ECO:0000313" key="1">
    <source>
        <dbReference type="EMBL" id="MCI79850.1"/>
    </source>
</evidence>
<reference evidence="1 2" key="1">
    <citation type="journal article" date="2018" name="Front. Plant Sci.">
        <title>Red Clover (Trifolium pratense) and Zigzag Clover (T. medium) - A Picture of Genomic Similarities and Differences.</title>
        <authorList>
            <person name="Dluhosova J."/>
            <person name="Istvanek J."/>
            <person name="Nedelnik J."/>
            <person name="Repkova J."/>
        </authorList>
    </citation>
    <scope>NUCLEOTIDE SEQUENCE [LARGE SCALE GENOMIC DNA]</scope>
    <source>
        <strain evidence="2">cv. 10/8</strain>
        <tissue evidence="1">Leaf</tissue>
    </source>
</reference>
<dbReference type="EMBL" id="LXQA010982652">
    <property type="protein sequence ID" value="MCI79850.1"/>
    <property type="molecule type" value="Genomic_DNA"/>
</dbReference>
<comment type="caution">
    <text evidence="1">The sequence shown here is derived from an EMBL/GenBank/DDBJ whole genome shotgun (WGS) entry which is preliminary data.</text>
</comment>
<protein>
    <submittedName>
        <fullName evidence="1">Uncharacterized protein</fullName>
    </submittedName>
</protein>
<name>A0A392V0D4_9FABA</name>
<accession>A0A392V0D4</accession>
<organism evidence="1 2">
    <name type="scientific">Trifolium medium</name>
    <dbReference type="NCBI Taxonomy" id="97028"/>
    <lineage>
        <taxon>Eukaryota</taxon>
        <taxon>Viridiplantae</taxon>
        <taxon>Streptophyta</taxon>
        <taxon>Embryophyta</taxon>
        <taxon>Tracheophyta</taxon>
        <taxon>Spermatophyta</taxon>
        <taxon>Magnoliopsida</taxon>
        <taxon>eudicotyledons</taxon>
        <taxon>Gunneridae</taxon>
        <taxon>Pentapetalae</taxon>
        <taxon>rosids</taxon>
        <taxon>fabids</taxon>
        <taxon>Fabales</taxon>
        <taxon>Fabaceae</taxon>
        <taxon>Papilionoideae</taxon>
        <taxon>50 kb inversion clade</taxon>
        <taxon>NPAAA clade</taxon>
        <taxon>Hologalegina</taxon>
        <taxon>IRL clade</taxon>
        <taxon>Trifolieae</taxon>
        <taxon>Trifolium</taxon>
    </lineage>
</organism>
<evidence type="ECO:0000313" key="2">
    <source>
        <dbReference type="Proteomes" id="UP000265520"/>
    </source>
</evidence>
<proteinExistence type="predicted"/>
<sequence length="9" mass="1065">FECSRPVDL</sequence>
<feature type="non-terminal residue" evidence="1">
    <location>
        <position position="1"/>
    </location>
</feature>
<keyword evidence="2" id="KW-1185">Reference proteome</keyword>